<sequence length="77" mass="9338">MFKLLCQTAKKRDEIRRRVLYKWEIVQALRNGPKRTLVRLVQAHNQPRNERSCSNIMMFSSSHVCRKFIRMLKKLLH</sequence>
<evidence type="ECO:0000313" key="1">
    <source>
        <dbReference type="EMBL" id="JAE35268.1"/>
    </source>
</evidence>
<protein>
    <submittedName>
        <fullName evidence="1">Uncharacterized protein</fullName>
    </submittedName>
</protein>
<organism evidence="1">
    <name type="scientific">Arundo donax</name>
    <name type="common">Giant reed</name>
    <name type="synonym">Donax arundinaceus</name>
    <dbReference type="NCBI Taxonomy" id="35708"/>
    <lineage>
        <taxon>Eukaryota</taxon>
        <taxon>Viridiplantae</taxon>
        <taxon>Streptophyta</taxon>
        <taxon>Embryophyta</taxon>
        <taxon>Tracheophyta</taxon>
        <taxon>Spermatophyta</taxon>
        <taxon>Magnoliopsida</taxon>
        <taxon>Liliopsida</taxon>
        <taxon>Poales</taxon>
        <taxon>Poaceae</taxon>
        <taxon>PACMAD clade</taxon>
        <taxon>Arundinoideae</taxon>
        <taxon>Arundineae</taxon>
        <taxon>Arundo</taxon>
    </lineage>
</organism>
<proteinExistence type="predicted"/>
<reference evidence="1" key="2">
    <citation type="journal article" date="2015" name="Data Brief">
        <title>Shoot transcriptome of the giant reed, Arundo donax.</title>
        <authorList>
            <person name="Barrero R.A."/>
            <person name="Guerrero F.D."/>
            <person name="Moolhuijzen P."/>
            <person name="Goolsby J.A."/>
            <person name="Tidwell J."/>
            <person name="Bellgard S.E."/>
            <person name="Bellgard M.I."/>
        </authorList>
    </citation>
    <scope>NUCLEOTIDE SEQUENCE</scope>
    <source>
        <tissue evidence="1">Shoot tissue taken approximately 20 cm above the soil surface</tissue>
    </source>
</reference>
<dbReference type="EMBL" id="GBRH01162628">
    <property type="protein sequence ID" value="JAE35268.1"/>
    <property type="molecule type" value="Transcribed_RNA"/>
</dbReference>
<accession>A0A0A9HQS1</accession>
<reference evidence="1" key="1">
    <citation type="submission" date="2014-09" db="EMBL/GenBank/DDBJ databases">
        <authorList>
            <person name="Magalhaes I.L.F."/>
            <person name="Oliveira U."/>
            <person name="Santos F.R."/>
            <person name="Vidigal T.H.D.A."/>
            <person name="Brescovit A.D."/>
            <person name="Santos A.J."/>
        </authorList>
    </citation>
    <scope>NUCLEOTIDE SEQUENCE</scope>
    <source>
        <tissue evidence="1">Shoot tissue taken approximately 20 cm above the soil surface</tissue>
    </source>
</reference>
<dbReference type="AlphaFoldDB" id="A0A0A9HQS1"/>
<name>A0A0A9HQS1_ARUDO</name>